<evidence type="ECO:0000313" key="2">
    <source>
        <dbReference type="EMBL" id="CAA9481221.1"/>
    </source>
</evidence>
<reference evidence="2" key="1">
    <citation type="submission" date="2020-02" db="EMBL/GenBank/DDBJ databases">
        <authorList>
            <person name="Meier V. D."/>
        </authorList>
    </citation>
    <scope>NUCLEOTIDE SEQUENCE</scope>
    <source>
        <strain evidence="2">AVDCRST_MAG38</strain>
    </source>
</reference>
<protein>
    <recommendedName>
        <fullName evidence="1">Metallo-beta-lactamase domain-containing protein</fullName>
    </recommendedName>
</protein>
<evidence type="ECO:0000259" key="1">
    <source>
        <dbReference type="SMART" id="SM00849"/>
    </source>
</evidence>
<proteinExistence type="predicted"/>
<sequence>MRAVGLHADVVLITSRIWQTTCTLVRSGEEAFCVDSPVLPDELELVPAVAQQAGFGVVGLLATHGDWDHLLGRYCFPEAALGCAETTASRLQRNPGEAQRELRAFDEKHYVQRPSPLGLPSVQALPVPGRLGVGEAELELQPAEGHTGDGMAIWVPWARVLICGDYLSPVEIPGIAASGSLQHSLATLERLEPLVREADWVVPGHGDALDGQRALAILREDRAYLEALGDRGADAPLPLARRTAAQRRLHEGNAARLGGAPRG</sequence>
<dbReference type="InterPro" id="IPR050855">
    <property type="entry name" value="NDM-1-like"/>
</dbReference>
<dbReference type="InterPro" id="IPR036866">
    <property type="entry name" value="RibonucZ/Hydroxyglut_hydro"/>
</dbReference>
<dbReference type="Gene3D" id="3.60.15.10">
    <property type="entry name" value="Ribonuclease Z/Hydroxyacylglutathione hydrolase-like"/>
    <property type="match status" value="1"/>
</dbReference>
<dbReference type="InterPro" id="IPR001279">
    <property type="entry name" value="Metallo-B-lactamas"/>
</dbReference>
<accession>A0A6J4S1Q9</accession>
<name>A0A6J4S1Q9_9ACTN</name>
<gene>
    <name evidence="2" type="ORF">AVDCRST_MAG38-2035</name>
</gene>
<dbReference type="AlphaFoldDB" id="A0A6J4S1Q9"/>
<dbReference type="PANTHER" id="PTHR42951">
    <property type="entry name" value="METALLO-BETA-LACTAMASE DOMAIN-CONTAINING"/>
    <property type="match status" value="1"/>
</dbReference>
<organism evidence="2">
    <name type="scientific">uncultured Solirubrobacteraceae bacterium</name>
    <dbReference type="NCBI Taxonomy" id="1162706"/>
    <lineage>
        <taxon>Bacteria</taxon>
        <taxon>Bacillati</taxon>
        <taxon>Actinomycetota</taxon>
        <taxon>Thermoleophilia</taxon>
        <taxon>Solirubrobacterales</taxon>
        <taxon>Solirubrobacteraceae</taxon>
        <taxon>environmental samples</taxon>
    </lineage>
</organism>
<dbReference type="Pfam" id="PF00753">
    <property type="entry name" value="Lactamase_B"/>
    <property type="match status" value="1"/>
</dbReference>
<dbReference type="EMBL" id="CADCVJ010000172">
    <property type="protein sequence ID" value="CAA9481221.1"/>
    <property type="molecule type" value="Genomic_DNA"/>
</dbReference>
<dbReference type="SUPFAM" id="SSF56281">
    <property type="entry name" value="Metallo-hydrolase/oxidoreductase"/>
    <property type="match status" value="1"/>
</dbReference>
<feature type="domain" description="Metallo-beta-lactamase" evidence="1">
    <location>
        <begin position="19"/>
        <end position="205"/>
    </location>
</feature>
<dbReference type="SMART" id="SM00849">
    <property type="entry name" value="Lactamase_B"/>
    <property type="match status" value="1"/>
</dbReference>